<proteinExistence type="predicted"/>
<dbReference type="InterPro" id="IPR036291">
    <property type="entry name" value="NAD(P)-bd_dom_sf"/>
</dbReference>
<evidence type="ECO:0000313" key="2">
    <source>
        <dbReference type="Proteomes" id="UP000057737"/>
    </source>
</evidence>
<dbReference type="PANTHER" id="PTHR43162">
    <property type="match status" value="1"/>
</dbReference>
<evidence type="ECO:0000313" key="1">
    <source>
        <dbReference type="EMBL" id="KWV48437.1"/>
    </source>
</evidence>
<gene>
    <name evidence="1" type="ORF">AS156_18335</name>
</gene>
<sequence>MMEADLIASGVDWVVLRDGPYADNFAKRVAEAARQDGIFRMAAGEARLPFIGRADLSEAAAAAVLSERSQVAWRLSGAELLSCADLCAIFSETLGLAVRYRAISDEEQMADLQRQGLRADLIERRIAYGRAIREGYMTALTDDFQTLVGRAPARVRDLLPTLDLNLGGQARQHGIPASKVRTS</sequence>
<accession>A0A125Q6N2</accession>
<dbReference type="EMBL" id="LNCU01000107">
    <property type="protein sequence ID" value="KWV48437.1"/>
    <property type="molecule type" value="Genomic_DNA"/>
</dbReference>
<dbReference type="InterPro" id="IPR051604">
    <property type="entry name" value="Ergot_Alk_Oxidoreductase"/>
</dbReference>
<comment type="caution">
    <text evidence="1">The sequence shown here is derived from an EMBL/GenBank/DDBJ whole genome shotgun (WGS) entry which is preliminary data.</text>
</comment>
<dbReference type="Gene3D" id="3.90.25.10">
    <property type="entry name" value="UDP-galactose 4-epimerase, domain 1"/>
    <property type="match status" value="1"/>
</dbReference>
<dbReference type="AlphaFoldDB" id="A0A125Q6N2"/>
<dbReference type="Gene3D" id="3.40.50.720">
    <property type="entry name" value="NAD(P)-binding Rossmann-like Domain"/>
    <property type="match status" value="1"/>
</dbReference>
<dbReference type="SUPFAM" id="SSF51735">
    <property type="entry name" value="NAD(P)-binding Rossmann-fold domains"/>
    <property type="match status" value="1"/>
</dbReference>
<reference evidence="1 2" key="1">
    <citation type="submission" date="2015-11" db="EMBL/GenBank/DDBJ databases">
        <title>Draft Genome Sequence of the Strain BR 10303 (Bradyrhizobium sp.) isolated from nodules of Centrolobium paraense.</title>
        <authorList>
            <person name="Zelli J.E."/>
            <person name="Simoes-Araujo J.L."/>
            <person name="Barauna A.C."/>
            <person name="Silva K."/>
        </authorList>
    </citation>
    <scope>NUCLEOTIDE SEQUENCE [LARGE SCALE GENOMIC DNA]</scope>
    <source>
        <strain evidence="1 2">BR 10303</strain>
    </source>
</reference>
<dbReference type="PANTHER" id="PTHR43162:SF1">
    <property type="entry name" value="PRESTALK A DIFFERENTIATION PROTEIN A"/>
    <property type="match status" value="1"/>
</dbReference>
<keyword evidence="2" id="KW-1185">Reference proteome</keyword>
<organism evidence="1 2">
    <name type="scientific">Bradyrhizobium macuxiense</name>
    <dbReference type="NCBI Taxonomy" id="1755647"/>
    <lineage>
        <taxon>Bacteria</taxon>
        <taxon>Pseudomonadati</taxon>
        <taxon>Pseudomonadota</taxon>
        <taxon>Alphaproteobacteria</taxon>
        <taxon>Hyphomicrobiales</taxon>
        <taxon>Nitrobacteraceae</taxon>
        <taxon>Bradyrhizobium</taxon>
    </lineage>
</organism>
<protein>
    <submittedName>
        <fullName evidence="1">Uncharacterized protein</fullName>
    </submittedName>
</protein>
<name>A0A125Q6N2_9BRAD</name>
<dbReference type="Proteomes" id="UP000057737">
    <property type="component" value="Unassembled WGS sequence"/>
</dbReference>